<protein>
    <submittedName>
        <fullName evidence="1">Uncharacterized protein</fullName>
    </submittedName>
</protein>
<dbReference type="Proteomes" id="UP000518266">
    <property type="component" value="Unassembled WGS sequence"/>
</dbReference>
<proteinExistence type="predicted"/>
<sequence>MQRLARYPLEKAKKIMKKMYQASWANSTGRKLRGWTLHSMKRGMKTILRPTRTGSHMLSFPGCRERNTNISHRDRLRLCTDVRDGDSPQAPPFATVVLTSTVTAGNVPMVTVKMKHTDRAITQI</sequence>
<evidence type="ECO:0000313" key="1">
    <source>
        <dbReference type="EMBL" id="KAF3841910.1"/>
    </source>
</evidence>
<name>A0A7J5XXV6_DISMA</name>
<comment type="caution">
    <text evidence="1">The sequence shown here is derived from an EMBL/GenBank/DDBJ whole genome shotgun (WGS) entry which is preliminary data.</text>
</comment>
<dbReference type="OrthoDB" id="10568669at2759"/>
<dbReference type="EMBL" id="JAAKFY010000019">
    <property type="protein sequence ID" value="KAF3841910.1"/>
    <property type="molecule type" value="Genomic_DNA"/>
</dbReference>
<gene>
    <name evidence="1" type="ORF">F7725_023861</name>
</gene>
<keyword evidence="2" id="KW-1185">Reference proteome</keyword>
<accession>A0A7J5XXV6</accession>
<evidence type="ECO:0000313" key="2">
    <source>
        <dbReference type="Proteomes" id="UP000518266"/>
    </source>
</evidence>
<reference evidence="1 2" key="1">
    <citation type="submission" date="2020-03" db="EMBL/GenBank/DDBJ databases">
        <title>Dissostichus mawsoni Genome sequencing and assembly.</title>
        <authorList>
            <person name="Park H."/>
        </authorList>
    </citation>
    <scope>NUCLEOTIDE SEQUENCE [LARGE SCALE GENOMIC DNA]</scope>
    <source>
        <strain evidence="1">DM0001</strain>
        <tissue evidence="1">Muscle</tissue>
    </source>
</reference>
<dbReference type="AlphaFoldDB" id="A0A7J5XXV6"/>
<organism evidence="1 2">
    <name type="scientific">Dissostichus mawsoni</name>
    <name type="common">Antarctic cod</name>
    <dbReference type="NCBI Taxonomy" id="36200"/>
    <lineage>
        <taxon>Eukaryota</taxon>
        <taxon>Metazoa</taxon>
        <taxon>Chordata</taxon>
        <taxon>Craniata</taxon>
        <taxon>Vertebrata</taxon>
        <taxon>Euteleostomi</taxon>
        <taxon>Actinopterygii</taxon>
        <taxon>Neopterygii</taxon>
        <taxon>Teleostei</taxon>
        <taxon>Neoteleostei</taxon>
        <taxon>Acanthomorphata</taxon>
        <taxon>Eupercaria</taxon>
        <taxon>Perciformes</taxon>
        <taxon>Notothenioidei</taxon>
        <taxon>Nototheniidae</taxon>
        <taxon>Dissostichus</taxon>
    </lineage>
</organism>